<dbReference type="EMBL" id="AWWV01014881">
    <property type="protein sequence ID" value="OMO54782.1"/>
    <property type="molecule type" value="Genomic_DNA"/>
</dbReference>
<evidence type="ECO:0000256" key="1">
    <source>
        <dbReference type="SAM" id="SignalP"/>
    </source>
</evidence>
<reference evidence="2 3" key="1">
    <citation type="submission" date="2013-09" db="EMBL/GenBank/DDBJ databases">
        <title>Corchorus capsularis genome sequencing.</title>
        <authorList>
            <person name="Alam M."/>
            <person name="Haque M.S."/>
            <person name="Islam M.S."/>
            <person name="Emdad E.M."/>
            <person name="Islam M.M."/>
            <person name="Ahmed B."/>
            <person name="Halim A."/>
            <person name="Hossen Q.M.M."/>
            <person name="Hossain M.Z."/>
            <person name="Ahmed R."/>
            <person name="Khan M.M."/>
            <person name="Islam R."/>
            <person name="Rashid M.M."/>
            <person name="Khan S.A."/>
            <person name="Rahman M.S."/>
            <person name="Alam M."/>
        </authorList>
    </citation>
    <scope>NUCLEOTIDE SEQUENCE [LARGE SCALE GENOMIC DNA]</scope>
    <source>
        <strain evidence="3">cv. CVL-1</strain>
        <tissue evidence="2">Whole seedling</tissue>
    </source>
</reference>
<feature type="chain" id="PRO_5012548678" evidence="1">
    <location>
        <begin position="28"/>
        <end position="108"/>
    </location>
</feature>
<accession>A0A1R3G9L9</accession>
<comment type="caution">
    <text evidence="2">The sequence shown here is derived from an EMBL/GenBank/DDBJ whole genome shotgun (WGS) entry which is preliminary data.</text>
</comment>
<dbReference type="OMA" id="HIPPPGK"/>
<proteinExistence type="predicted"/>
<sequence>MGFLKARTTVPLTVLLFILISAQLGAAIRPWQGEQLFRKIVPNFESLQRGPVPPSGGSPCSNVPGGTGKCINGINAAGHLFRSPPPHPAFPAGIDVIKFAAAATSMGE</sequence>
<dbReference type="OrthoDB" id="1716208at2759"/>
<keyword evidence="3" id="KW-1185">Reference proteome</keyword>
<dbReference type="AlphaFoldDB" id="A0A1R3G9L9"/>
<dbReference type="PANTHER" id="PTHR33592">
    <property type="entry name" value="TRANSMEMBRANE PROTEIN"/>
    <property type="match status" value="1"/>
</dbReference>
<dbReference type="PANTHER" id="PTHR33592:SF10">
    <property type="entry name" value="TRANSMEMBRANE PROTEIN"/>
    <property type="match status" value="1"/>
</dbReference>
<gene>
    <name evidence="2" type="ORF">CCACVL1_27577</name>
</gene>
<name>A0A1R3G9L9_COCAP</name>
<organism evidence="2 3">
    <name type="scientific">Corchorus capsularis</name>
    <name type="common">Jute</name>
    <dbReference type="NCBI Taxonomy" id="210143"/>
    <lineage>
        <taxon>Eukaryota</taxon>
        <taxon>Viridiplantae</taxon>
        <taxon>Streptophyta</taxon>
        <taxon>Embryophyta</taxon>
        <taxon>Tracheophyta</taxon>
        <taxon>Spermatophyta</taxon>
        <taxon>Magnoliopsida</taxon>
        <taxon>eudicotyledons</taxon>
        <taxon>Gunneridae</taxon>
        <taxon>Pentapetalae</taxon>
        <taxon>rosids</taxon>
        <taxon>malvids</taxon>
        <taxon>Malvales</taxon>
        <taxon>Malvaceae</taxon>
        <taxon>Grewioideae</taxon>
        <taxon>Apeibeae</taxon>
        <taxon>Corchorus</taxon>
    </lineage>
</organism>
<protein>
    <submittedName>
        <fullName evidence="2">Uncharacterized protein</fullName>
    </submittedName>
</protein>
<feature type="signal peptide" evidence="1">
    <location>
        <begin position="1"/>
        <end position="27"/>
    </location>
</feature>
<evidence type="ECO:0000313" key="3">
    <source>
        <dbReference type="Proteomes" id="UP000188268"/>
    </source>
</evidence>
<dbReference type="Gramene" id="OMO54782">
    <property type="protein sequence ID" value="OMO54782"/>
    <property type="gene ID" value="CCACVL1_27577"/>
</dbReference>
<keyword evidence="1" id="KW-0732">Signal</keyword>
<dbReference type="Proteomes" id="UP000188268">
    <property type="component" value="Unassembled WGS sequence"/>
</dbReference>
<evidence type="ECO:0000313" key="2">
    <source>
        <dbReference type="EMBL" id="OMO54782.1"/>
    </source>
</evidence>